<dbReference type="InterPro" id="IPR026337">
    <property type="entry name" value="AKG_HExxH"/>
</dbReference>
<reference evidence="2" key="1">
    <citation type="submission" date="2016-10" db="EMBL/GenBank/DDBJ databases">
        <authorList>
            <person name="Varghese N."/>
            <person name="Submissions S."/>
        </authorList>
    </citation>
    <scope>NUCLEOTIDE SEQUENCE [LARGE SCALE GENOMIC DNA]</scope>
    <source>
        <strain evidence="2">DSM 43163</strain>
    </source>
</reference>
<dbReference type="NCBIfam" id="TIGR04267">
    <property type="entry name" value="mod_HExxH"/>
    <property type="match status" value="1"/>
</dbReference>
<keyword evidence="2" id="KW-1185">Reference proteome</keyword>
<sequence length="445" mass="48618">MSLGRHSVPEKAFLALAAGSGGADALEHLKAAQRSKHLLLIRAVRDTALEAGHPEAHQAGQAYRLLADIERTHPDQVRTVLAYPTVGAWARRTLLALTGDGNARKAAHPGELTALAAAAAIRAGHSCAVEVPVRDGAVVLPSLGRAPLPGQSTALVRSRPGRAEVTAGGTTVRVPGDHHEDGPGWEALRRLSAEWRGTRVDFLLDDHDPDRAPGADPVGTRLDARELEHWRETLGRAWRMLLSRHWTTAEEVAASITVLTPLVPPEQGQSSATPKHAFGNVGLSTPPDAHFFAVTLAHEVQHTKLTALLDVVRLVRPDDGSRYYAPWREDPRPPEGLLQGAYAHLGITGFWRRQRDHESGDRALRAHSDFARWREATELGARTLLASGRLTPAGKVFVTEMRRTLRPWLREPVSAPARERARRVAEDHLSRWRLRNGEPPLPAAL</sequence>
<evidence type="ECO:0000313" key="1">
    <source>
        <dbReference type="EMBL" id="SEG16164.1"/>
    </source>
</evidence>
<accession>A0A1H5XWL9</accession>
<organism evidence="1 2">
    <name type="scientific">Thermomonospora echinospora</name>
    <dbReference type="NCBI Taxonomy" id="1992"/>
    <lineage>
        <taxon>Bacteria</taxon>
        <taxon>Bacillati</taxon>
        <taxon>Actinomycetota</taxon>
        <taxon>Actinomycetes</taxon>
        <taxon>Streptosporangiales</taxon>
        <taxon>Thermomonosporaceae</taxon>
        <taxon>Thermomonospora</taxon>
    </lineage>
</organism>
<dbReference type="RefSeq" id="WP_103937356.1">
    <property type="nucleotide sequence ID" value="NZ_FNVO01000003.1"/>
</dbReference>
<name>A0A1H5XWL9_9ACTN</name>
<protein>
    <submittedName>
        <fullName evidence="1">HEXXH motif-containing protein</fullName>
    </submittedName>
</protein>
<evidence type="ECO:0000313" key="2">
    <source>
        <dbReference type="Proteomes" id="UP000236723"/>
    </source>
</evidence>
<dbReference type="EMBL" id="FNVO01000003">
    <property type="protein sequence ID" value="SEG16164.1"/>
    <property type="molecule type" value="Genomic_DNA"/>
</dbReference>
<gene>
    <name evidence="1" type="ORF">SAMN04489712_103445</name>
</gene>
<proteinExistence type="predicted"/>
<dbReference type="Proteomes" id="UP000236723">
    <property type="component" value="Unassembled WGS sequence"/>
</dbReference>
<dbReference type="AlphaFoldDB" id="A0A1H5XWL9"/>
<dbReference type="OrthoDB" id="796761at2"/>